<evidence type="ECO:0000313" key="8">
    <source>
        <dbReference type="Proteomes" id="UP001283341"/>
    </source>
</evidence>
<keyword evidence="2" id="KW-0378">Hydrolase</keyword>
<organism evidence="7 8">
    <name type="scientific">Apodospora peruviana</name>
    <dbReference type="NCBI Taxonomy" id="516989"/>
    <lineage>
        <taxon>Eukaryota</taxon>
        <taxon>Fungi</taxon>
        <taxon>Dikarya</taxon>
        <taxon>Ascomycota</taxon>
        <taxon>Pezizomycotina</taxon>
        <taxon>Sordariomycetes</taxon>
        <taxon>Sordariomycetidae</taxon>
        <taxon>Sordariales</taxon>
        <taxon>Lasiosphaeriaceae</taxon>
        <taxon>Apodospora</taxon>
    </lineage>
</organism>
<sequence length="729" mass="80096">MEKGSTAGWSYRPVSVLVPHNYDQATAVALMPPANLMAEREDLNGYNFFTKSTRSRPGQQSSYHPRTTTGSLSTRKKPFFAVLLLSVAVVLSLVSLHSGCFRRKGEKAAGSSLLLSFWSSSSSLLRGGKKETTHQADQNASEDDGGSSPSFRWTDITPNRSLEWHPCYGDKQQQQQRPVVGQRRHECARLDVPMDWLAADTNSTSAEREQRVVLAIIRLRATTSTSDSDHRGPAFFNPGGPGGSGIWALLDHGAQLQTIVGANHDIISFDPRGVGASVPRIECWAGSAQDRLVWDLQDVGVIDAHPGVLYDAYARAGALSKLCEQNLGDHQGSILRHSSTASHARDMLEILTQMGEKKLKYWGFSYGTVLGGTFAAMYPDRVERMVNDGNVDYKEWYHGTYINFLHDTDKVMDAFYTFCHQAGPLRCAFYASAPDAIRDRLDALLSQVRITPVLVAPSPLSGGGGPEIPELVTYSKVKRMLSTALYQPIYRFRRVASVLASLESGDGTPYYEYSTNFSPNDPNRRPPSSIFCPPSSDSSPVDDVLLEDTDDAFPTIMCSDASSLSLSTNLSVFEAYATRLQEISRAAGSVQISFRLSCVDRSVRPKWRFDGPFTGINTSHPILFVANIADNVTPLISARNNSEGFPGSRVLVQNSYGHTSLAASSACTARYVNRYFQSGELPAEGTVCESDTSPFAEEVDEEVEDDEDLAKAARILSRDAARKWFQPRL</sequence>
<feature type="compositionally biased region" description="Low complexity" evidence="3">
    <location>
        <begin position="518"/>
        <end position="538"/>
    </location>
</feature>
<evidence type="ECO:0000256" key="3">
    <source>
        <dbReference type="SAM" id="MobiDB-lite"/>
    </source>
</evidence>
<evidence type="ECO:0000256" key="1">
    <source>
        <dbReference type="ARBA" id="ARBA00010088"/>
    </source>
</evidence>
<evidence type="ECO:0000256" key="4">
    <source>
        <dbReference type="SAM" id="Phobius"/>
    </source>
</evidence>
<dbReference type="AlphaFoldDB" id="A0AAE0ISV0"/>
<feature type="region of interest" description="Disordered" evidence="3">
    <location>
        <begin position="128"/>
        <end position="152"/>
    </location>
</feature>
<dbReference type="Pfam" id="PF08386">
    <property type="entry name" value="Abhydrolase_4"/>
    <property type="match status" value="1"/>
</dbReference>
<feature type="domain" description="AB hydrolase-1" evidence="5">
    <location>
        <begin position="236"/>
        <end position="393"/>
    </location>
</feature>
<keyword evidence="4" id="KW-0472">Membrane</keyword>
<reference evidence="7" key="1">
    <citation type="journal article" date="2023" name="Mol. Phylogenet. Evol.">
        <title>Genome-scale phylogeny and comparative genomics of the fungal order Sordariales.</title>
        <authorList>
            <person name="Hensen N."/>
            <person name="Bonometti L."/>
            <person name="Westerberg I."/>
            <person name="Brannstrom I.O."/>
            <person name="Guillou S."/>
            <person name="Cros-Aarteil S."/>
            <person name="Calhoun S."/>
            <person name="Haridas S."/>
            <person name="Kuo A."/>
            <person name="Mondo S."/>
            <person name="Pangilinan J."/>
            <person name="Riley R."/>
            <person name="LaButti K."/>
            <person name="Andreopoulos B."/>
            <person name="Lipzen A."/>
            <person name="Chen C."/>
            <person name="Yan M."/>
            <person name="Daum C."/>
            <person name="Ng V."/>
            <person name="Clum A."/>
            <person name="Steindorff A."/>
            <person name="Ohm R.A."/>
            <person name="Martin F."/>
            <person name="Silar P."/>
            <person name="Natvig D.O."/>
            <person name="Lalanne C."/>
            <person name="Gautier V."/>
            <person name="Ament-Velasquez S.L."/>
            <person name="Kruys A."/>
            <person name="Hutchinson M.I."/>
            <person name="Powell A.J."/>
            <person name="Barry K."/>
            <person name="Miller A.N."/>
            <person name="Grigoriev I.V."/>
            <person name="Debuchy R."/>
            <person name="Gladieux P."/>
            <person name="Hiltunen Thoren M."/>
            <person name="Johannesson H."/>
        </authorList>
    </citation>
    <scope>NUCLEOTIDE SEQUENCE</scope>
    <source>
        <strain evidence="7">CBS 118394</strain>
    </source>
</reference>
<dbReference type="SUPFAM" id="SSF53474">
    <property type="entry name" value="alpha/beta-Hydrolases"/>
    <property type="match status" value="1"/>
</dbReference>
<dbReference type="Pfam" id="PF00561">
    <property type="entry name" value="Abhydrolase_1"/>
    <property type="match status" value="1"/>
</dbReference>
<feature type="region of interest" description="Disordered" evidence="3">
    <location>
        <begin position="513"/>
        <end position="538"/>
    </location>
</feature>
<protein>
    <submittedName>
        <fullName evidence="7">TAP-like protein-domain-containing protein</fullName>
    </submittedName>
</protein>
<dbReference type="InterPro" id="IPR029058">
    <property type="entry name" value="AB_hydrolase_fold"/>
</dbReference>
<dbReference type="InterPro" id="IPR051601">
    <property type="entry name" value="Serine_prot/Carboxylest_S33"/>
</dbReference>
<dbReference type="GO" id="GO:0016787">
    <property type="term" value="F:hydrolase activity"/>
    <property type="evidence" value="ECO:0007669"/>
    <property type="project" value="UniProtKB-KW"/>
</dbReference>
<dbReference type="EMBL" id="JAUEDM010000001">
    <property type="protein sequence ID" value="KAK3329946.1"/>
    <property type="molecule type" value="Genomic_DNA"/>
</dbReference>
<feature type="domain" description="Peptidase S33 tripeptidyl aminopeptidase-like C-terminal" evidence="6">
    <location>
        <begin position="586"/>
        <end position="688"/>
    </location>
</feature>
<dbReference type="Gene3D" id="3.40.50.1820">
    <property type="entry name" value="alpha/beta hydrolase"/>
    <property type="match status" value="1"/>
</dbReference>
<keyword evidence="8" id="KW-1185">Reference proteome</keyword>
<feature type="region of interest" description="Disordered" evidence="3">
    <location>
        <begin position="49"/>
        <end position="71"/>
    </location>
</feature>
<comment type="similarity">
    <text evidence="1">Belongs to the peptidase S33 family.</text>
</comment>
<keyword evidence="4" id="KW-1133">Transmembrane helix</keyword>
<feature type="transmembrane region" description="Helical" evidence="4">
    <location>
        <begin position="79"/>
        <end position="97"/>
    </location>
</feature>
<dbReference type="PANTHER" id="PTHR43248">
    <property type="entry name" value="2-SUCCINYL-6-HYDROXY-2,4-CYCLOHEXADIENE-1-CARBOXYLATE SYNTHASE"/>
    <property type="match status" value="1"/>
</dbReference>
<dbReference type="PANTHER" id="PTHR43248:SF25">
    <property type="entry name" value="AB HYDROLASE-1 DOMAIN-CONTAINING PROTEIN-RELATED"/>
    <property type="match status" value="1"/>
</dbReference>
<name>A0AAE0ISV0_9PEZI</name>
<keyword evidence="4" id="KW-0812">Transmembrane</keyword>
<evidence type="ECO:0000259" key="5">
    <source>
        <dbReference type="Pfam" id="PF00561"/>
    </source>
</evidence>
<evidence type="ECO:0000313" key="7">
    <source>
        <dbReference type="EMBL" id="KAK3329946.1"/>
    </source>
</evidence>
<proteinExistence type="inferred from homology"/>
<dbReference type="InterPro" id="IPR000073">
    <property type="entry name" value="AB_hydrolase_1"/>
</dbReference>
<evidence type="ECO:0000256" key="2">
    <source>
        <dbReference type="ARBA" id="ARBA00022801"/>
    </source>
</evidence>
<gene>
    <name evidence="7" type="ORF">B0H66DRAFT_542422</name>
</gene>
<accession>A0AAE0ISV0</accession>
<dbReference type="InterPro" id="IPR013595">
    <property type="entry name" value="Pept_S33_TAP-like_C"/>
</dbReference>
<dbReference type="Proteomes" id="UP001283341">
    <property type="component" value="Unassembled WGS sequence"/>
</dbReference>
<reference evidence="7" key="2">
    <citation type="submission" date="2023-06" db="EMBL/GenBank/DDBJ databases">
        <authorList>
            <consortium name="Lawrence Berkeley National Laboratory"/>
            <person name="Haridas S."/>
            <person name="Hensen N."/>
            <person name="Bonometti L."/>
            <person name="Westerberg I."/>
            <person name="Brannstrom I.O."/>
            <person name="Guillou S."/>
            <person name="Cros-Aarteil S."/>
            <person name="Calhoun S."/>
            <person name="Kuo A."/>
            <person name="Mondo S."/>
            <person name="Pangilinan J."/>
            <person name="Riley R."/>
            <person name="Labutti K."/>
            <person name="Andreopoulos B."/>
            <person name="Lipzen A."/>
            <person name="Chen C."/>
            <person name="Yanf M."/>
            <person name="Daum C."/>
            <person name="Ng V."/>
            <person name="Clum A."/>
            <person name="Steindorff A."/>
            <person name="Ohm R."/>
            <person name="Martin F."/>
            <person name="Silar P."/>
            <person name="Natvig D."/>
            <person name="Lalanne C."/>
            <person name="Gautier V."/>
            <person name="Ament-Velasquez S.L."/>
            <person name="Kruys A."/>
            <person name="Hutchinson M.I."/>
            <person name="Powell A.J."/>
            <person name="Barry K."/>
            <person name="Miller A.N."/>
            <person name="Grigoriev I.V."/>
            <person name="Debuchy R."/>
            <person name="Gladieux P."/>
            <person name="Thoren M.H."/>
            <person name="Johannesson H."/>
        </authorList>
    </citation>
    <scope>NUCLEOTIDE SEQUENCE</scope>
    <source>
        <strain evidence="7">CBS 118394</strain>
    </source>
</reference>
<comment type="caution">
    <text evidence="7">The sequence shown here is derived from an EMBL/GenBank/DDBJ whole genome shotgun (WGS) entry which is preliminary data.</text>
</comment>
<evidence type="ECO:0000259" key="6">
    <source>
        <dbReference type="Pfam" id="PF08386"/>
    </source>
</evidence>